<sequence>MPSSFAIGDRVRLAQPPPYLKTADSMPMLRPPDLLSVGAEGIVMEHRPGGYWSVRFQPGTFLLDSQYLQKVSPDSPEVDSPEVDSSVN</sequence>
<dbReference type="AlphaFoldDB" id="A0A1Z3HHF3"/>
<evidence type="ECO:0008006" key="4">
    <source>
        <dbReference type="Google" id="ProtNLM"/>
    </source>
</evidence>
<organism evidence="2 3">
    <name type="scientific">Halomicronema hongdechloris C2206</name>
    <dbReference type="NCBI Taxonomy" id="1641165"/>
    <lineage>
        <taxon>Bacteria</taxon>
        <taxon>Bacillati</taxon>
        <taxon>Cyanobacteriota</taxon>
        <taxon>Cyanophyceae</taxon>
        <taxon>Nodosilineales</taxon>
        <taxon>Nodosilineaceae</taxon>
        <taxon>Halomicronema</taxon>
    </lineage>
</organism>
<keyword evidence="3" id="KW-1185">Reference proteome</keyword>
<evidence type="ECO:0000256" key="1">
    <source>
        <dbReference type="SAM" id="MobiDB-lite"/>
    </source>
</evidence>
<dbReference type="Proteomes" id="UP000191901">
    <property type="component" value="Chromosome"/>
</dbReference>
<evidence type="ECO:0000313" key="3">
    <source>
        <dbReference type="Proteomes" id="UP000191901"/>
    </source>
</evidence>
<gene>
    <name evidence="2" type="ORF">XM38_006530</name>
</gene>
<dbReference type="PANTHER" id="PTHR36799">
    <property type="match status" value="1"/>
</dbReference>
<dbReference type="RefSeq" id="WP_080809086.1">
    <property type="nucleotide sequence ID" value="NZ_CP021983.2"/>
</dbReference>
<feature type="region of interest" description="Disordered" evidence="1">
    <location>
        <begin position="68"/>
        <end position="88"/>
    </location>
</feature>
<dbReference type="OrthoDB" id="463889at2"/>
<reference evidence="2 3" key="1">
    <citation type="journal article" date="2016" name="Biochim. Biophys. Acta">
        <title>Characterization of red-shifted phycobilisomes isolated from the chlorophyll f-containing cyanobacterium Halomicronema hongdechloris.</title>
        <authorList>
            <person name="Li Y."/>
            <person name="Lin Y."/>
            <person name="Garvey C.J."/>
            <person name="Birch D."/>
            <person name="Corkery R.W."/>
            <person name="Loughlin P.C."/>
            <person name="Scheer H."/>
            <person name="Willows R.D."/>
            <person name="Chen M."/>
        </authorList>
    </citation>
    <scope>NUCLEOTIDE SEQUENCE [LARGE SCALE GENOMIC DNA]</scope>
    <source>
        <strain evidence="2 3">C2206</strain>
    </source>
</reference>
<dbReference type="STRING" id="1641165.XM38_11320"/>
<evidence type="ECO:0000313" key="2">
    <source>
        <dbReference type="EMBL" id="ASC69724.1"/>
    </source>
</evidence>
<proteinExistence type="predicted"/>
<dbReference type="Pfam" id="PF11347">
    <property type="entry name" value="CRR42-like"/>
    <property type="match status" value="1"/>
</dbReference>
<name>A0A1Z3HHF3_9CYAN</name>
<dbReference type="PANTHER" id="PTHR36799:SF2">
    <property type="entry name" value="PROTEIN CHLORORESPIRATORY REDUCTION 42, CHLOROPLASTIC"/>
    <property type="match status" value="1"/>
</dbReference>
<dbReference type="EMBL" id="CP021983">
    <property type="protein sequence ID" value="ASC69724.1"/>
    <property type="molecule type" value="Genomic_DNA"/>
</dbReference>
<dbReference type="NCBIfam" id="NF045913">
    <property type="entry name" value="RegSipA"/>
    <property type="match status" value="1"/>
</dbReference>
<protein>
    <recommendedName>
        <fullName evidence="4">DUF3148 domain-containing protein</fullName>
    </recommendedName>
</protein>
<accession>A0A1Z3HHF3</accession>
<dbReference type="InterPro" id="IPR021495">
    <property type="entry name" value="CRR42-like"/>
</dbReference>
<dbReference type="KEGG" id="hhg:XM38_006530"/>